<dbReference type="Pfam" id="PF04751">
    <property type="entry name" value="DarP"/>
    <property type="match status" value="1"/>
</dbReference>
<gene>
    <name evidence="6" type="primary">yjgA</name>
    <name evidence="6" type="ORF">Q9312_18015</name>
</gene>
<evidence type="ECO:0000256" key="3">
    <source>
        <dbReference type="ARBA" id="ARBA00022730"/>
    </source>
</evidence>
<evidence type="ECO:0000256" key="5">
    <source>
        <dbReference type="SAM" id="MobiDB-lite"/>
    </source>
</evidence>
<dbReference type="KEGG" id="plei:Q9312_18015"/>
<dbReference type="Proteomes" id="UP001239782">
    <property type="component" value="Chromosome"/>
</dbReference>
<name>A0AA51RT26_9GAMM</name>
<dbReference type="GO" id="GO:0042254">
    <property type="term" value="P:ribosome biogenesis"/>
    <property type="evidence" value="ECO:0007669"/>
    <property type="project" value="UniProtKB-KW"/>
</dbReference>
<evidence type="ECO:0000256" key="4">
    <source>
        <dbReference type="ARBA" id="ARBA00022884"/>
    </source>
</evidence>
<dbReference type="EMBL" id="CP133548">
    <property type="protein sequence ID" value="WMS87106.1"/>
    <property type="molecule type" value="Genomic_DNA"/>
</dbReference>
<sequence>MNDPYDLDQNPSEQANQSANTDDVRSKTQIKNELKEITEFGVELASMGLSIIKKLPLDEEIVEAFEEIDTVKGNEAKKRHFKRIGKLLRERELDDVRIALERIKLGKPLSTSAEPSLRDLWFDKLINQNENPEAFISAFPNSDRQKLRQLIRNAKKDPSKHAGKLKQYISSVQ</sequence>
<keyword evidence="4" id="KW-0694">RNA-binding</keyword>
<dbReference type="NCBIfam" id="NF003593">
    <property type="entry name" value="PRK05255.1-1"/>
    <property type="match status" value="1"/>
</dbReference>
<accession>A0AA51RT26</accession>
<dbReference type="AlphaFoldDB" id="A0AA51RT26"/>
<dbReference type="RefSeq" id="WP_309202245.1">
    <property type="nucleotide sequence ID" value="NZ_CP133548.1"/>
</dbReference>
<dbReference type="InterPro" id="IPR006839">
    <property type="entry name" value="DarP"/>
</dbReference>
<protein>
    <submittedName>
        <fullName evidence="6">Ribosome biogenesis factor YjgA</fullName>
    </submittedName>
</protein>
<feature type="region of interest" description="Disordered" evidence="5">
    <location>
        <begin position="1"/>
        <end position="27"/>
    </location>
</feature>
<feature type="compositionally biased region" description="Polar residues" evidence="5">
    <location>
        <begin position="9"/>
        <end position="21"/>
    </location>
</feature>
<evidence type="ECO:0000313" key="6">
    <source>
        <dbReference type="EMBL" id="WMS87106.1"/>
    </source>
</evidence>
<evidence type="ECO:0000256" key="1">
    <source>
        <dbReference type="ARBA" id="ARBA00022490"/>
    </source>
</evidence>
<dbReference type="Gene3D" id="1.10.60.30">
    <property type="entry name" value="PSPTO4464-like domains"/>
    <property type="match status" value="2"/>
</dbReference>
<feature type="region of interest" description="Disordered" evidence="5">
    <location>
        <begin position="153"/>
        <end position="173"/>
    </location>
</feature>
<dbReference type="PANTHER" id="PTHR38101">
    <property type="entry name" value="UPF0307 PROTEIN YJGA"/>
    <property type="match status" value="1"/>
</dbReference>
<dbReference type="GO" id="GO:0019843">
    <property type="term" value="F:rRNA binding"/>
    <property type="evidence" value="ECO:0007669"/>
    <property type="project" value="UniProtKB-KW"/>
</dbReference>
<evidence type="ECO:0000256" key="2">
    <source>
        <dbReference type="ARBA" id="ARBA00022517"/>
    </source>
</evidence>
<evidence type="ECO:0000313" key="7">
    <source>
        <dbReference type="Proteomes" id="UP001239782"/>
    </source>
</evidence>
<keyword evidence="3" id="KW-0699">rRNA-binding</keyword>
<organism evidence="6 7">
    <name type="scientific">Pleionea litopenaei</name>
    <dbReference type="NCBI Taxonomy" id="3070815"/>
    <lineage>
        <taxon>Bacteria</taxon>
        <taxon>Pseudomonadati</taxon>
        <taxon>Pseudomonadota</taxon>
        <taxon>Gammaproteobacteria</taxon>
        <taxon>Oceanospirillales</taxon>
        <taxon>Pleioneaceae</taxon>
        <taxon>Pleionea</taxon>
    </lineage>
</organism>
<dbReference type="PANTHER" id="PTHR38101:SF1">
    <property type="entry name" value="UPF0307 PROTEIN YJGA"/>
    <property type="match status" value="1"/>
</dbReference>
<keyword evidence="1" id="KW-0963">Cytoplasm</keyword>
<dbReference type="SUPFAM" id="SSF158710">
    <property type="entry name" value="PSPTO4464-like"/>
    <property type="match status" value="1"/>
</dbReference>
<dbReference type="PIRSF" id="PIRSF016183">
    <property type="entry name" value="UCP016183"/>
    <property type="match status" value="1"/>
</dbReference>
<dbReference type="InterPro" id="IPR023153">
    <property type="entry name" value="DarP_sf"/>
</dbReference>
<keyword evidence="2" id="KW-0690">Ribosome biogenesis</keyword>
<reference evidence="6 7" key="1">
    <citation type="submission" date="2023-08" db="EMBL/GenBank/DDBJ databases">
        <title>Pleionea litopenaei sp. nov., isolated from stomach of juvenile Litopenaeus vannamei.</title>
        <authorList>
            <person name="Rho A.M."/>
            <person name="Hwang C.Y."/>
        </authorList>
    </citation>
    <scope>NUCLEOTIDE SEQUENCE [LARGE SCALE GENOMIC DNA]</scope>
    <source>
        <strain evidence="6 7">HL-JVS1</strain>
    </source>
</reference>
<keyword evidence="7" id="KW-1185">Reference proteome</keyword>
<dbReference type="CDD" id="cd16331">
    <property type="entry name" value="YjgA-like"/>
    <property type="match status" value="1"/>
</dbReference>
<dbReference type="GO" id="GO:0005829">
    <property type="term" value="C:cytosol"/>
    <property type="evidence" value="ECO:0007669"/>
    <property type="project" value="TreeGrafter"/>
</dbReference>
<proteinExistence type="predicted"/>